<comment type="caution">
    <text evidence="2">The sequence shown here is derived from an EMBL/GenBank/DDBJ whole genome shotgun (WGS) entry which is preliminary data.</text>
</comment>
<evidence type="ECO:0000313" key="3">
    <source>
        <dbReference type="Proteomes" id="UP000219286"/>
    </source>
</evidence>
<feature type="region of interest" description="Disordered" evidence="1">
    <location>
        <begin position="1"/>
        <end position="23"/>
    </location>
</feature>
<reference evidence="2 3" key="1">
    <citation type="journal article" date="2015" name="Genome Announc.">
        <title>Genome sequence and annotation of Trichoderma parareesei, the ancestor of the cellulase producer Trichoderma reesei.</title>
        <authorList>
            <person name="Yang D."/>
            <person name="Pomraning K."/>
            <person name="Kopchinskiy A."/>
            <person name="Karimi Aghcheh R."/>
            <person name="Atanasova L."/>
            <person name="Chenthamara K."/>
            <person name="Baker S.E."/>
            <person name="Zhang R."/>
            <person name="Shen Q."/>
            <person name="Freitag M."/>
            <person name="Kubicek C.P."/>
            <person name="Druzhinina I.S."/>
        </authorList>
    </citation>
    <scope>NUCLEOTIDE SEQUENCE [LARGE SCALE GENOMIC DNA]</scope>
    <source>
        <strain evidence="2 3">CBS 125925</strain>
    </source>
</reference>
<dbReference type="Proteomes" id="UP000219286">
    <property type="component" value="Unassembled WGS sequence"/>
</dbReference>
<feature type="compositionally biased region" description="Basic residues" evidence="1">
    <location>
        <begin position="1"/>
        <end position="10"/>
    </location>
</feature>
<protein>
    <submittedName>
        <fullName evidence="2">Uncharacterized protein</fullName>
    </submittedName>
</protein>
<keyword evidence="3" id="KW-1185">Reference proteome</keyword>
<name>A0A2H2ZQ15_TRIPA</name>
<sequence>MSSRTTKRPRCAGSPSFAPDEVIQDLPRLQQARELLAANDLYNASRVLLGLPERDTFTYHAMTSVTLAQVQHVVELGGVNGLHAWYRDEDGTAVR</sequence>
<accession>A0A2H2ZQ15</accession>
<proteinExistence type="predicted"/>
<dbReference type="AlphaFoldDB" id="A0A2H2ZQ15"/>
<gene>
    <name evidence="2" type="ORF">A9Z42_0017480</name>
</gene>
<dbReference type="EMBL" id="LFMI01000204">
    <property type="protein sequence ID" value="OTA01434.1"/>
    <property type="molecule type" value="Genomic_DNA"/>
</dbReference>
<organism evidence="2 3">
    <name type="scientific">Trichoderma parareesei</name>
    <name type="common">Filamentous fungus</name>
    <dbReference type="NCBI Taxonomy" id="858221"/>
    <lineage>
        <taxon>Eukaryota</taxon>
        <taxon>Fungi</taxon>
        <taxon>Dikarya</taxon>
        <taxon>Ascomycota</taxon>
        <taxon>Pezizomycotina</taxon>
        <taxon>Sordariomycetes</taxon>
        <taxon>Hypocreomycetidae</taxon>
        <taxon>Hypocreales</taxon>
        <taxon>Hypocreaceae</taxon>
        <taxon>Trichoderma</taxon>
    </lineage>
</organism>
<evidence type="ECO:0000256" key="1">
    <source>
        <dbReference type="SAM" id="MobiDB-lite"/>
    </source>
</evidence>
<evidence type="ECO:0000313" key="2">
    <source>
        <dbReference type="EMBL" id="OTA01434.1"/>
    </source>
</evidence>
<dbReference type="OrthoDB" id="5411518at2759"/>